<dbReference type="GO" id="GO:0003677">
    <property type="term" value="F:DNA binding"/>
    <property type="evidence" value="ECO:0007669"/>
    <property type="project" value="InterPro"/>
</dbReference>
<dbReference type="Gene3D" id="1.10.260.40">
    <property type="entry name" value="lambda repressor-like DNA-binding domains"/>
    <property type="match status" value="1"/>
</dbReference>
<evidence type="ECO:0000313" key="3">
    <source>
        <dbReference type="Proteomes" id="UP000633365"/>
    </source>
</evidence>
<organism evidence="2 3">
    <name type="scientific">Ruminococcus difficilis</name>
    <dbReference type="NCBI Taxonomy" id="2763069"/>
    <lineage>
        <taxon>Bacteria</taxon>
        <taxon>Bacillati</taxon>
        <taxon>Bacillota</taxon>
        <taxon>Clostridia</taxon>
        <taxon>Eubacteriales</taxon>
        <taxon>Oscillospiraceae</taxon>
        <taxon>Ruminococcus</taxon>
    </lineage>
</organism>
<dbReference type="AlphaFoldDB" id="A0A934WRW6"/>
<comment type="caution">
    <text evidence="2">The sequence shown here is derived from an EMBL/GenBank/DDBJ whole genome shotgun (WGS) entry which is preliminary data.</text>
</comment>
<dbReference type="SUPFAM" id="SSF47413">
    <property type="entry name" value="lambda repressor-like DNA-binding domains"/>
    <property type="match status" value="1"/>
</dbReference>
<accession>A0A934WRW6</accession>
<dbReference type="Proteomes" id="UP000633365">
    <property type="component" value="Unassembled WGS sequence"/>
</dbReference>
<evidence type="ECO:0000313" key="2">
    <source>
        <dbReference type="EMBL" id="MBK6088798.1"/>
    </source>
</evidence>
<dbReference type="RefSeq" id="WP_201427631.1">
    <property type="nucleotide sequence ID" value="NZ_JAEQMG010000085.1"/>
</dbReference>
<name>A0A934WRW6_9FIRM</name>
<proteinExistence type="predicted"/>
<evidence type="ECO:0000259" key="1">
    <source>
        <dbReference type="PROSITE" id="PS50943"/>
    </source>
</evidence>
<dbReference type="CDD" id="cd00093">
    <property type="entry name" value="HTH_XRE"/>
    <property type="match status" value="1"/>
</dbReference>
<sequence length="119" mass="13997">MKFERDERKFDFHDIGCEIKRKREASGMTQEQLACIIDRDPRTVMYHENDGQHPSLNIFYQLVTKFDISVDQFFYPGMSADDACKKRINIMLGSMSEKELRLVENIIRAVKDSQETEEV</sequence>
<keyword evidence="3" id="KW-1185">Reference proteome</keyword>
<dbReference type="EMBL" id="JAEQMG010000085">
    <property type="protein sequence ID" value="MBK6088798.1"/>
    <property type="molecule type" value="Genomic_DNA"/>
</dbReference>
<feature type="domain" description="HTH cro/C1-type" evidence="1">
    <location>
        <begin position="19"/>
        <end position="73"/>
    </location>
</feature>
<dbReference type="InterPro" id="IPR010982">
    <property type="entry name" value="Lambda_DNA-bd_dom_sf"/>
</dbReference>
<gene>
    <name evidence="2" type="ORF">JKK62_09090</name>
</gene>
<dbReference type="InterPro" id="IPR001387">
    <property type="entry name" value="Cro/C1-type_HTH"/>
</dbReference>
<reference evidence="2" key="1">
    <citation type="submission" date="2021-01" db="EMBL/GenBank/DDBJ databases">
        <title>Genome public.</title>
        <authorList>
            <person name="Liu C."/>
            <person name="Sun Q."/>
        </authorList>
    </citation>
    <scope>NUCLEOTIDE SEQUENCE</scope>
    <source>
        <strain evidence="2">M6</strain>
    </source>
</reference>
<dbReference type="PROSITE" id="PS50943">
    <property type="entry name" value="HTH_CROC1"/>
    <property type="match status" value="1"/>
</dbReference>
<protein>
    <submittedName>
        <fullName evidence="2">Helix-turn-helix transcriptional regulator</fullName>
    </submittedName>
</protein>